<dbReference type="EMBL" id="DACXIC010000016">
    <property type="protein sequence ID" value="HAU4357618.1"/>
    <property type="molecule type" value="Genomic_DNA"/>
</dbReference>
<organism evidence="1 2">
    <name type="scientific">Klebsiella oxytoca</name>
    <dbReference type="NCBI Taxonomy" id="571"/>
    <lineage>
        <taxon>Bacteria</taxon>
        <taxon>Pseudomonadati</taxon>
        <taxon>Pseudomonadota</taxon>
        <taxon>Gammaproteobacteria</taxon>
        <taxon>Enterobacterales</taxon>
        <taxon>Enterobacteriaceae</taxon>
        <taxon>Klebsiella/Raoultella group</taxon>
        <taxon>Klebsiella</taxon>
    </lineage>
</organism>
<evidence type="ECO:0008006" key="3">
    <source>
        <dbReference type="Google" id="ProtNLM"/>
    </source>
</evidence>
<evidence type="ECO:0000313" key="2">
    <source>
        <dbReference type="Proteomes" id="UP000868497"/>
    </source>
</evidence>
<proteinExistence type="predicted"/>
<name>A0AAD3YQQ9_KLEOX</name>
<reference evidence="1" key="1">
    <citation type="journal article" date="2018" name="Genome Biol.">
        <title>SKESA: strategic k-mer extension for scrupulous assemblies.</title>
        <authorList>
            <person name="Souvorov A."/>
            <person name="Agarwala R."/>
            <person name="Lipman D.J."/>
        </authorList>
    </citation>
    <scope>NUCLEOTIDE SEQUENCE</scope>
    <source>
        <strain evidence="1">AUSMDU00005748</strain>
    </source>
</reference>
<comment type="caution">
    <text evidence="1">The sequence shown here is derived from an EMBL/GenBank/DDBJ whole genome shotgun (WGS) entry which is preliminary data.</text>
</comment>
<dbReference type="AlphaFoldDB" id="A0AAD3YQQ9"/>
<reference evidence="1" key="2">
    <citation type="submission" date="2019-09" db="EMBL/GenBank/DDBJ databases">
        <authorList>
            <consortium name="NCBI Pathogen Detection Project"/>
        </authorList>
    </citation>
    <scope>NUCLEOTIDE SEQUENCE</scope>
    <source>
        <strain evidence="1">AUSMDU00005748</strain>
    </source>
</reference>
<protein>
    <recommendedName>
        <fullName evidence="3">Lipoprotein</fullName>
    </recommendedName>
</protein>
<sequence>MRKALACFALLFLIAGCDESSKTIITDGADTAIKMFKSEMNEGDHPPFIYKNLAFKPDHQNSSEVLSGWVCGEGSMVRDTKTYDFKFRGHVIKTNGVSYVGDLAALLSDTEMAEYDILYNKYCK</sequence>
<dbReference type="PROSITE" id="PS51257">
    <property type="entry name" value="PROKAR_LIPOPROTEIN"/>
    <property type="match status" value="1"/>
</dbReference>
<accession>A0AAD3YQQ9</accession>
<evidence type="ECO:0000313" key="1">
    <source>
        <dbReference type="EMBL" id="HAU4357618.1"/>
    </source>
</evidence>
<dbReference type="Proteomes" id="UP000868497">
    <property type="component" value="Unassembled WGS sequence"/>
</dbReference>
<dbReference type="RefSeq" id="WP_087637289.1">
    <property type="nucleotide sequence ID" value="NZ_CP089411.1"/>
</dbReference>
<gene>
    <name evidence="1" type="ORF">F6W21_14910</name>
</gene>